<dbReference type="Proteomes" id="UP000250266">
    <property type="component" value="Unassembled WGS sequence"/>
</dbReference>
<accession>A0A8E2JK40</accession>
<evidence type="ECO:0000256" key="1">
    <source>
        <dbReference type="SAM" id="Coils"/>
    </source>
</evidence>
<gene>
    <name evidence="3" type="ORF">K432DRAFT_400264</name>
</gene>
<feature type="region of interest" description="Disordered" evidence="2">
    <location>
        <begin position="259"/>
        <end position="334"/>
    </location>
</feature>
<dbReference type="EMBL" id="KV744819">
    <property type="protein sequence ID" value="OCK85409.1"/>
    <property type="molecule type" value="Genomic_DNA"/>
</dbReference>
<protein>
    <submittedName>
        <fullName evidence="3">Uncharacterized protein</fullName>
    </submittedName>
</protein>
<reference evidence="3 4" key="1">
    <citation type="journal article" date="2016" name="Nat. Commun.">
        <title>Ectomycorrhizal ecology is imprinted in the genome of the dominant symbiotic fungus Cenococcum geophilum.</title>
        <authorList>
            <consortium name="DOE Joint Genome Institute"/>
            <person name="Peter M."/>
            <person name="Kohler A."/>
            <person name="Ohm R.A."/>
            <person name="Kuo A."/>
            <person name="Krutzmann J."/>
            <person name="Morin E."/>
            <person name="Arend M."/>
            <person name="Barry K.W."/>
            <person name="Binder M."/>
            <person name="Choi C."/>
            <person name="Clum A."/>
            <person name="Copeland A."/>
            <person name="Grisel N."/>
            <person name="Haridas S."/>
            <person name="Kipfer T."/>
            <person name="LaButti K."/>
            <person name="Lindquist E."/>
            <person name="Lipzen A."/>
            <person name="Maire R."/>
            <person name="Meier B."/>
            <person name="Mihaltcheva S."/>
            <person name="Molinier V."/>
            <person name="Murat C."/>
            <person name="Poggeler S."/>
            <person name="Quandt C.A."/>
            <person name="Sperisen C."/>
            <person name="Tritt A."/>
            <person name="Tisserant E."/>
            <person name="Crous P.W."/>
            <person name="Henrissat B."/>
            <person name="Nehls U."/>
            <person name="Egli S."/>
            <person name="Spatafora J.W."/>
            <person name="Grigoriev I.V."/>
            <person name="Martin F.M."/>
        </authorList>
    </citation>
    <scope>NUCLEOTIDE SEQUENCE [LARGE SCALE GENOMIC DNA]</scope>
    <source>
        <strain evidence="3 4">CBS 459.81</strain>
    </source>
</reference>
<feature type="coiled-coil region" evidence="1">
    <location>
        <begin position="550"/>
        <end position="577"/>
    </location>
</feature>
<evidence type="ECO:0000256" key="2">
    <source>
        <dbReference type="SAM" id="MobiDB-lite"/>
    </source>
</evidence>
<feature type="region of interest" description="Disordered" evidence="2">
    <location>
        <begin position="509"/>
        <end position="539"/>
    </location>
</feature>
<dbReference type="OrthoDB" id="5427204at2759"/>
<sequence length="605" mass="66070">MDSGTGRKRPWEEDSPVGIQPRHRDLTSAARETAVPPLPQHAGWHAHDIQDQVSRRLPPLYPPSCGTSAEIVAVGSLPSSSALFETGGVERPKLRSQSLFDVFQPKRQRLQDVEEPSVTYFGGLDPNRSLPPLATNTQSLQLGSDPAPREQGPIICCSSTCSGPTCAKLRILVQRLTSELSTLNRKVQSILHSGPQLLKETPQVEGSGPEKSLQWAIELVQWNNLKLQDYTEGLGARMSEQGLFQGESASKRESFEIMKSGQQHLDRDDNSSSSRPPPASMYEFPRFPNPTGMAEDNRRSLHHSDFPPISHSPQPTASPSGSIFIPPQSPLQGSQPLRTGMLPSPSSMNFPSGSGMPPISPPTSSLQTSAQAVHLQDLQHQVSIKTLAFQTLQREYDSLLQKLERQRTKCATLEKKFAVSDVEINTLTDEKEKLQAQVATLEAQVEELQQSRDESRKQLVANGAQYMRIMDMASRLQAQGAEDKKRWAAEKLELERRVKILEEAMVTGAERPDASTVDASEQHRPTPAGQLGSPTAALMSSVSASSAETIAVLRTEIARLRSRTQSLETALQIMRDESISIRAAAQSLVASGIKIKDAADAGLGG</sequence>
<name>A0A8E2JK40_9PEZI</name>
<feature type="compositionally biased region" description="Polar residues" evidence="2">
    <location>
        <begin position="311"/>
        <end position="321"/>
    </location>
</feature>
<organism evidence="3 4">
    <name type="scientific">Lepidopterella palustris CBS 459.81</name>
    <dbReference type="NCBI Taxonomy" id="1314670"/>
    <lineage>
        <taxon>Eukaryota</taxon>
        <taxon>Fungi</taxon>
        <taxon>Dikarya</taxon>
        <taxon>Ascomycota</taxon>
        <taxon>Pezizomycotina</taxon>
        <taxon>Dothideomycetes</taxon>
        <taxon>Pleosporomycetidae</taxon>
        <taxon>Mytilinidiales</taxon>
        <taxon>Argynnaceae</taxon>
        <taxon>Lepidopterella</taxon>
    </lineage>
</organism>
<feature type="coiled-coil region" evidence="1">
    <location>
        <begin position="389"/>
        <end position="458"/>
    </location>
</feature>
<evidence type="ECO:0000313" key="4">
    <source>
        <dbReference type="Proteomes" id="UP000250266"/>
    </source>
</evidence>
<feature type="compositionally biased region" description="Basic and acidic residues" evidence="2">
    <location>
        <begin position="295"/>
        <end position="305"/>
    </location>
</feature>
<evidence type="ECO:0000313" key="3">
    <source>
        <dbReference type="EMBL" id="OCK85409.1"/>
    </source>
</evidence>
<proteinExistence type="predicted"/>
<keyword evidence="4" id="KW-1185">Reference proteome</keyword>
<dbReference type="AlphaFoldDB" id="A0A8E2JK40"/>
<feature type="region of interest" description="Disordered" evidence="2">
    <location>
        <begin position="1"/>
        <end position="45"/>
    </location>
</feature>
<keyword evidence="1" id="KW-0175">Coiled coil</keyword>